<dbReference type="Proteomes" id="UP001374893">
    <property type="component" value="Chromosome"/>
</dbReference>
<evidence type="ECO:0000256" key="3">
    <source>
        <dbReference type="ARBA" id="ARBA00022723"/>
    </source>
</evidence>
<proteinExistence type="inferred from homology"/>
<dbReference type="RefSeq" id="WP_338687532.1">
    <property type="nucleotide sequence ID" value="NZ_AP024702.1"/>
</dbReference>
<reference evidence="9 10" key="1">
    <citation type="submission" date="2021-06" db="EMBL/GenBank/DDBJ databases">
        <title>Complete genome of Haloferula helveola possessing various polysaccharide degrading enzymes.</title>
        <authorList>
            <person name="Takami H."/>
            <person name="Huang C."/>
            <person name="Hamasaki K."/>
        </authorList>
    </citation>
    <scope>NUCLEOTIDE SEQUENCE [LARGE SCALE GENOMIC DNA]</scope>
    <source>
        <strain evidence="9 10">CN-1</strain>
    </source>
</reference>
<name>A0ABM7R7V7_9BACT</name>
<accession>A0ABM7R7V7</accession>
<dbReference type="PANTHER" id="PTHR42693:SF42">
    <property type="entry name" value="ARYLSULFATASE G"/>
    <property type="match status" value="1"/>
</dbReference>
<comment type="similarity">
    <text evidence="2">Belongs to the sulfatase family.</text>
</comment>
<evidence type="ECO:0000256" key="6">
    <source>
        <dbReference type="ARBA" id="ARBA00022837"/>
    </source>
</evidence>
<gene>
    <name evidence="9" type="ORF">HAHE_00630</name>
</gene>
<evidence type="ECO:0000256" key="1">
    <source>
        <dbReference type="ARBA" id="ARBA00001913"/>
    </source>
</evidence>
<organism evidence="9 10">
    <name type="scientific">Haloferula helveola</name>
    <dbReference type="NCBI Taxonomy" id="490095"/>
    <lineage>
        <taxon>Bacteria</taxon>
        <taxon>Pseudomonadati</taxon>
        <taxon>Verrucomicrobiota</taxon>
        <taxon>Verrucomicrobiia</taxon>
        <taxon>Verrucomicrobiales</taxon>
        <taxon>Verrucomicrobiaceae</taxon>
        <taxon>Haloferula</taxon>
    </lineage>
</organism>
<dbReference type="Pfam" id="PF00884">
    <property type="entry name" value="Sulfatase"/>
    <property type="match status" value="1"/>
</dbReference>
<protein>
    <submittedName>
        <fullName evidence="9">Choline-sulfatase</fullName>
    </submittedName>
</protein>
<dbReference type="InterPro" id="IPR050738">
    <property type="entry name" value="Sulfatase"/>
</dbReference>
<keyword evidence="3" id="KW-0479">Metal-binding</keyword>
<dbReference type="CDD" id="cd16155">
    <property type="entry name" value="sulfatase_like"/>
    <property type="match status" value="1"/>
</dbReference>
<feature type="chain" id="PRO_5045074910" evidence="7">
    <location>
        <begin position="17"/>
        <end position="483"/>
    </location>
</feature>
<dbReference type="InterPro" id="IPR017850">
    <property type="entry name" value="Alkaline_phosphatase_core_sf"/>
</dbReference>
<evidence type="ECO:0000256" key="4">
    <source>
        <dbReference type="ARBA" id="ARBA00022729"/>
    </source>
</evidence>
<evidence type="ECO:0000259" key="8">
    <source>
        <dbReference type="Pfam" id="PF00884"/>
    </source>
</evidence>
<dbReference type="PANTHER" id="PTHR42693">
    <property type="entry name" value="ARYLSULFATASE FAMILY MEMBER"/>
    <property type="match status" value="1"/>
</dbReference>
<dbReference type="InterPro" id="IPR000917">
    <property type="entry name" value="Sulfatase_N"/>
</dbReference>
<feature type="signal peptide" evidence="7">
    <location>
        <begin position="1"/>
        <end position="16"/>
    </location>
</feature>
<dbReference type="SUPFAM" id="SSF53649">
    <property type="entry name" value="Alkaline phosphatase-like"/>
    <property type="match status" value="1"/>
</dbReference>
<evidence type="ECO:0000256" key="5">
    <source>
        <dbReference type="ARBA" id="ARBA00022801"/>
    </source>
</evidence>
<evidence type="ECO:0000313" key="9">
    <source>
        <dbReference type="EMBL" id="BCX46155.1"/>
    </source>
</evidence>
<evidence type="ECO:0000313" key="10">
    <source>
        <dbReference type="Proteomes" id="UP001374893"/>
    </source>
</evidence>
<keyword evidence="10" id="KW-1185">Reference proteome</keyword>
<evidence type="ECO:0000256" key="7">
    <source>
        <dbReference type="SAM" id="SignalP"/>
    </source>
</evidence>
<comment type="cofactor">
    <cofactor evidence="1">
        <name>Ca(2+)</name>
        <dbReference type="ChEBI" id="CHEBI:29108"/>
    </cofactor>
</comment>
<feature type="domain" description="Sulfatase N-terminal" evidence="8">
    <location>
        <begin position="23"/>
        <end position="362"/>
    </location>
</feature>
<dbReference type="Gene3D" id="3.40.720.10">
    <property type="entry name" value="Alkaline Phosphatase, subunit A"/>
    <property type="match status" value="1"/>
</dbReference>
<evidence type="ECO:0000256" key="2">
    <source>
        <dbReference type="ARBA" id="ARBA00008779"/>
    </source>
</evidence>
<keyword evidence="6" id="KW-0106">Calcium</keyword>
<keyword evidence="4 7" id="KW-0732">Signal</keyword>
<sequence>MTVRFALIACLLSAAAAESKPRPNVLFLFTDDQRFDTIHALGNERIKTPNIDRLVENGLSFTNAYIMGANSMAVCTPSRACLFSGRTLWNLESQGPWDFAIPERYTTMTGAFLKDGYTCFAAGKNDPGFGKNDHFFRSFNAGDNLYYRGGHRGQNQTPLFSIDWDADPPAKEKQKPDGTFNADLFAEAAVEFLEKRNDGDPPFFAYVSFMTPHDPLNCPEEFMKLYAGEDMKLPANYLPEHPFDAGVHDIRDEKLMKRPLTEDGVRDRLAKYYALVTHTDAQIGRILEALARSGEADNTIVVFSSDNGLALGSHGLTGKQSVYEHSVRVPLVIAGPGIPKGERREQLCYIYDVYPTLCERADVEIPDTVQFRSLDPVIADPEASHRDHLYFGFMSWHRAVRDDRHKLISYSVNGESHTQLFDLETDPGETRNLAGEKKVQPVLKRMRKLLESERDRLNDGKADAEHINEMSKAFWETYRQAAE</sequence>
<dbReference type="EMBL" id="AP024702">
    <property type="protein sequence ID" value="BCX46155.1"/>
    <property type="molecule type" value="Genomic_DNA"/>
</dbReference>
<keyword evidence="5" id="KW-0378">Hydrolase</keyword>